<dbReference type="RefSeq" id="WP_104476507.1">
    <property type="nucleotide sequence ID" value="NZ_CP154825.1"/>
</dbReference>
<sequence>MTSLVDQAVSLTTRALARLTPWVESEVLGLSALVRPGDVCLDIGAGAGIYTAELARLVGPGGQVHSIEPLVFAHRAVSELLALRRGPAVRAHALALAEVTGRSHLSVPLRGPRFVTGRAFLTGGTAALGANREFDAQVEVRTPTERLDDFAARLGLPRVHFVKADTEGSEWSVLRGGADLLGRDRPALLLEVEPRHLARYGLAPPEFLAWLGEFGYRPRVWRGAWQPVPGLVDGHRNYLFTAGEAVRPGGRR</sequence>
<reference evidence="2 3" key="1">
    <citation type="submission" date="2018-02" db="EMBL/GenBank/DDBJ databases">
        <title>Genomic Encyclopedia of Archaeal and Bacterial Type Strains, Phase II (KMG-II): from individual species to whole genera.</title>
        <authorList>
            <person name="Goeker M."/>
        </authorList>
    </citation>
    <scope>NUCLEOTIDE SEQUENCE [LARGE SCALE GENOMIC DNA]</scope>
    <source>
        <strain evidence="2 3">YU 961-1</strain>
    </source>
</reference>
<dbReference type="NCBIfam" id="TIGR01444">
    <property type="entry name" value="fkbM_fam"/>
    <property type="match status" value="1"/>
</dbReference>
<keyword evidence="2" id="KW-0808">Transferase</keyword>
<organism evidence="2 3">
    <name type="scientific">Actinokineospora auranticolor</name>
    <dbReference type="NCBI Taxonomy" id="155976"/>
    <lineage>
        <taxon>Bacteria</taxon>
        <taxon>Bacillati</taxon>
        <taxon>Actinomycetota</taxon>
        <taxon>Actinomycetes</taxon>
        <taxon>Pseudonocardiales</taxon>
        <taxon>Pseudonocardiaceae</taxon>
        <taxon>Actinokineospora</taxon>
    </lineage>
</organism>
<dbReference type="Pfam" id="PF05050">
    <property type="entry name" value="Methyltransf_21"/>
    <property type="match status" value="1"/>
</dbReference>
<dbReference type="GO" id="GO:0032259">
    <property type="term" value="P:methylation"/>
    <property type="evidence" value="ECO:0007669"/>
    <property type="project" value="UniProtKB-KW"/>
</dbReference>
<evidence type="ECO:0000259" key="1">
    <source>
        <dbReference type="Pfam" id="PF05050"/>
    </source>
</evidence>
<name>A0A2S6H1K3_9PSEU</name>
<proteinExistence type="predicted"/>
<evidence type="ECO:0000313" key="3">
    <source>
        <dbReference type="Proteomes" id="UP000239203"/>
    </source>
</evidence>
<keyword evidence="3" id="KW-1185">Reference proteome</keyword>
<protein>
    <submittedName>
        <fullName evidence="2">FkbM family methyltransferase</fullName>
    </submittedName>
</protein>
<comment type="caution">
    <text evidence="2">The sequence shown here is derived from an EMBL/GenBank/DDBJ whole genome shotgun (WGS) entry which is preliminary data.</text>
</comment>
<dbReference type="GO" id="GO:0008168">
    <property type="term" value="F:methyltransferase activity"/>
    <property type="evidence" value="ECO:0007669"/>
    <property type="project" value="UniProtKB-KW"/>
</dbReference>
<feature type="domain" description="Methyltransferase FkbM" evidence="1">
    <location>
        <begin position="42"/>
        <end position="217"/>
    </location>
</feature>
<dbReference type="InterPro" id="IPR052514">
    <property type="entry name" value="SAM-dependent_MTase"/>
</dbReference>
<dbReference type="Gene3D" id="3.40.50.150">
    <property type="entry name" value="Vaccinia Virus protein VP39"/>
    <property type="match status" value="1"/>
</dbReference>
<dbReference type="SUPFAM" id="SSF53335">
    <property type="entry name" value="S-adenosyl-L-methionine-dependent methyltransferases"/>
    <property type="match status" value="1"/>
</dbReference>
<dbReference type="InterPro" id="IPR006342">
    <property type="entry name" value="FkbM_mtfrase"/>
</dbReference>
<evidence type="ECO:0000313" key="2">
    <source>
        <dbReference type="EMBL" id="PPK71369.1"/>
    </source>
</evidence>
<dbReference type="EMBL" id="PTIX01000001">
    <property type="protein sequence ID" value="PPK71369.1"/>
    <property type="molecule type" value="Genomic_DNA"/>
</dbReference>
<dbReference type="InterPro" id="IPR029063">
    <property type="entry name" value="SAM-dependent_MTases_sf"/>
</dbReference>
<dbReference type="PANTHER" id="PTHR34203">
    <property type="entry name" value="METHYLTRANSFERASE, FKBM FAMILY PROTEIN"/>
    <property type="match status" value="1"/>
</dbReference>
<keyword evidence="2" id="KW-0489">Methyltransferase</keyword>
<dbReference type="OrthoDB" id="4703964at2"/>
<dbReference type="PANTHER" id="PTHR34203:SF15">
    <property type="entry name" value="SLL1173 PROTEIN"/>
    <property type="match status" value="1"/>
</dbReference>
<dbReference type="Proteomes" id="UP000239203">
    <property type="component" value="Unassembled WGS sequence"/>
</dbReference>
<gene>
    <name evidence="2" type="ORF">CLV40_101559</name>
</gene>
<dbReference type="AlphaFoldDB" id="A0A2S6H1K3"/>
<accession>A0A2S6H1K3</accession>